<proteinExistence type="predicted"/>
<evidence type="ECO:0000313" key="2">
    <source>
        <dbReference type="EMBL" id="GLR67783.1"/>
    </source>
</evidence>
<keyword evidence="1" id="KW-0732">Signal</keyword>
<reference evidence="3" key="1">
    <citation type="journal article" date="2019" name="Int. J. Syst. Evol. Microbiol.">
        <title>The Global Catalogue of Microorganisms (GCM) 10K type strain sequencing project: providing services to taxonomists for standard genome sequencing and annotation.</title>
        <authorList>
            <consortium name="The Broad Institute Genomics Platform"/>
            <consortium name="The Broad Institute Genome Sequencing Center for Infectious Disease"/>
            <person name="Wu L."/>
            <person name="Ma J."/>
        </authorList>
    </citation>
    <scope>NUCLEOTIDE SEQUENCE [LARGE SCALE GENOMIC DNA]</scope>
    <source>
        <strain evidence="3">NBRC 112502</strain>
    </source>
</reference>
<protein>
    <recommendedName>
        <fullName evidence="4">Outer membrane beta-barrel porin/alpha-amylase</fullName>
    </recommendedName>
</protein>
<organism evidence="2 3">
    <name type="scientific">Acidocella aquatica</name>
    <dbReference type="NCBI Taxonomy" id="1922313"/>
    <lineage>
        <taxon>Bacteria</taxon>
        <taxon>Pseudomonadati</taxon>
        <taxon>Pseudomonadota</taxon>
        <taxon>Alphaproteobacteria</taxon>
        <taxon>Acetobacterales</taxon>
        <taxon>Acidocellaceae</taxon>
        <taxon>Acidocella</taxon>
    </lineage>
</organism>
<sequence length="272" mass="29232">MTRNSRRLATAALTLAAILTSGAALADPWIPAPGDGVIKPEVRLYSADHHFSPSHFSTSTTPSSKLNLNQFRISGVAGIGYNLSLEYDLRFAQARLSHLGTTHTSTGVQDQELGLNYGLTQTQAFADSLTFNVIFPTGAPKPAPALGTGRWAVEPDAQFGLHEGPLTATLIAGPRVFLDGGATQLRAELDLSARATQRLSFTGTVFFVNTIQQQHVLSSADQGEIYNLLRLGIGAQYRLTPIFRPFIEYDADIAGKSMHAGQRIIAGVAIHY</sequence>
<gene>
    <name evidence="2" type="ORF">GCM10010909_24640</name>
</gene>
<feature type="signal peptide" evidence="1">
    <location>
        <begin position="1"/>
        <end position="26"/>
    </location>
</feature>
<dbReference type="RefSeq" id="WP_284258535.1">
    <property type="nucleotide sequence ID" value="NZ_BSOS01000067.1"/>
</dbReference>
<comment type="caution">
    <text evidence="2">The sequence shown here is derived from an EMBL/GenBank/DDBJ whole genome shotgun (WGS) entry which is preliminary data.</text>
</comment>
<feature type="chain" id="PRO_5045987510" description="Outer membrane beta-barrel porin/alpha-amylase" evidence="1">
    <location>
        <begin position="27"/>
        <end position="272"/>
    </location>
</feature>
<name>A0ABQ6A905_9PROT</name>
<dbReference type="Proteomes" id="UP001156641">
    <property type="component" value="Unassembled WGS sequence"/>
</dbReference>
<evidence type="ECO:0008006" key="4">
    <source>
        <dbReference type="Google" id="ProtNLM"/>
    </source>
</evidence>
<evidence type="ECO:0000256" key="1">
    <source>
        <dbReference type="SAM" id="SignalP"/>
    </source>
</evidence>
<evidence type="ECO:0000313" key="3">
    <source>
        <dbReference type="Proteomes" id="UP001156641"/>
    </source>
</evidence>
<keyword evidence="3" id="KW-1185">Reference proteome</keyword>
<dbReference type="EMBL" id="BSOS01000067">
    <property type="protein sequence ID" value="GLR67783.1"/>
    <property type="molecule type" value="Genomic_DNA"/>
</dbReference>
<accession>A0ABQ6A905</accession>